<evidence type="ECO:0000256" key="1">
    <source>
        <dbReference type="ARBA" id="ARBA00010139"/>
    </source>
</evidence>
<accession>A0A559MLU9</accession>
<keyword evidence="3" id="KW-0503">Monooxygenase</keyword>
<dbReference type="GO" id="GO:0004497">
    <property type="term" value="F:monooxygenase activity"/>
    <property type="evidence" value="ECO:0007669"/>
    <property type="project" value="UniProtKB-KW"/>
</dbReference>
<dbReference type="PANTHER" id="PTHR42877:SF1">
    <property type="entry name" value="FAD-BINDING MONOOXYGENASE STCW"/>
    <property type="match status" value="1"/>
</dbReference>
<dbReference type="InterPro" id="IPR023753">
    <property type="entry name" value="FAD/NAD-binding_dom"/>
</dbReference>
<protein>
    <submittedName>
        <fullName evidence="3">FAD-binding monooxygenase</fullName>
    </submittedName>
</protein>
<dbReference type="Gene3D" id="3.50.50.60">
    <property type="entry name" value="FAD/NAD(P)-binding domain"/>
    <property type="match status" value="1"/>
</dbReference>
<comment type="similarity">
    <text evidence="1">Belongs to the FAD-binding monooxygenase family.</text>
</comment>
<dbReference type="AlphaFoldDB" id="A0A559MLU9"/>
<gene>
    <name evidence="3" type="primary">aflW_0</name>
    <name evidence="3" type="ORF">LAWI1_G000450</name>
</gene>
<dbReference type="Proteomes" id="UP000315522">
    <property type="component" value="Unassembled WGS sequence"/>
</dbReference>
<dbReference type="Pfam" id="PF07992">
    <property type="entry name" value="Pyr_redox_2"/>
    <property type="match status" value="1"/>
</dbReference>
<dbReference type="PANTHER" id="PTHR42877">
    <property type="entry name" value="L-ORNITHINE N(5)-MONOOXYGENASE-RELATED"/>
    <property type="match status" value="1"/>
</dbReference>
<keyword evidence="3" id="KW-0560">Oxidoreductase</keyword>
<dbReference type="InterPro" id="IPR036188">
    <property type="entry name" value="FAD/NAD-bd_sf"/>
</dbReference>
<dbReference type="SUPFAM" id="SSF51905">
    <property type="entry name" value="FAD/NAD(P)-binding domain"/>
    <property type="match status" value="1"/>
</dbReference>
<keyword evidence="4" id="KW-1185">Reference proteome</keyword>
<organism evidence="3 4">
    <name type="scientific">Lachnellula willkommii</name>
    <dbReference type="NCBI Taxonomy" id="215461"/>
    <lineage>
        <taxon>Eukaryota</taxon>
        <taxon>Fungi</taxon>
        <taxon>Dikarya</taxon>
        <taxon>Ascomycota</taxon>
        <taxon>Pezizomycotina</taxon>
        <taxon>Leotiomycetes</taxon>
        <taxon>Helotiales</taxon>
        <taxon>Lachnaceae</taxon>
        <taxon>Lachnellula</taxon>
    </lineage>
</organism>
<dbReference type="EMBL" id="QGML01000061">
    <property type="protein sequence ID" value="TVY93940.1"/>
    <property type="molecule type" value="Genomic_DNA"/>
</dbReference>
<name>A0A559MLU9_9HELO</name>
<comment type="caution">
    <text evidence="3">The sequence shown here is derived from an EMBL/GenBank/DDBJ whole genome shotgun (WGS) entry which is preliminary data.</text>
</comment>
<proteinExistence type="inferred from homology"/>
<evidence type="ECO:0000259" key="2">
    <source>
        <dbReference type="Pfam" id="PF07992"/>
    </source>
</evidence>
<dbReference type="InterPro" id="IPR051209">
    <property type="entry name" value="FAD-bind_Monooxygenase_sf"/>
</dbReference>
<feature type="domain" description="FAD/NAD(P)-binding" evidence="2">
    <location>
        <begin position="46"/>
        <end position="237"/>
    </location>
</feature>
<reference evidence="3 4" key="1">
    <citation type="submission" date="2018-05" db="EMBL/GenBank/DDBJ databases">
        <title>Genome sequencing and assembly of the regulated plant pathogen Lachnellula willkommii and related sister species for the development of diagnostic species identification markers.</title>
        <authorList>
            <person name="Giroux E."/>
            <person name="Bilodeau G."/>
        </authorList>
    </citation>
    <scope>NUCLEOTIDE SEQUENCE [LARGE SCALE GENOMIC DNA]</scope>
    <source>
        <strain evidence="3 4">CBS 172.35</strain>
    </source>
</reference>
<sequence>MSPSSTADLADNTSAPTVPKSTWIQASKTYKVPNITLNDPSHRPLRVITIGGGVSGVMMAYKIDQEMTNVEHVIYERNPSIGGTCDIPSHAYTYPWAPWPDWKTLLAPSGDILTYLQKVVERLDLAKYIKVNHQVAGCWWNEEKGKWRVKVQVVEPKADWSSLEPLKVLHEFEDEADVIFHATGILNRWDYPNIPGLKDFKGRLVHTAGWPDDYSSPEAWAGQDVVVIGSGATSVQVVPTMQPHVKHMDVFVRTPVWFVQIMNHYGNNYKYTEEEQQFYRDNPDLLVAHIKEMENGINGSFDQNIIGSEKQAAWRKLVEDRMRGMIKDERILEGLLPDFPVNCRRMTPGDPYLHAIQEPNVDVRFTGVARITEDGAVGDDGIERKCDTIVCATGK</sequence>
<evidence type="ECO:0000313" key="4">
    <source>
        <dbReference type="Proteomes" id="UP000315522"/>
    </source>
</evidence>
<evidence type="ECO:0000313" key="3">
    <source>
        <dbReference type="EMBL" id="TVY93940.1"/>
    </source>
</evidence>